<reference evidence="2" key="1">
    <citation type="journal article" date="2011" name="PLoS Genet.">
        <title>Genomic analysis of the necrotrophic fungal pathogens Sclerotinia sclerotiorum and Botrytis cinerea.</title>
        <authorList>
            <person name="Amselem J."/>
            <person name="Cuomo C.A."/>
            <person name="van Kan J.A."/>
            <person name="Viaud M."/>
            <person name="Benito E.P."/>
            <person name="Couloux A."/>
            <person name="Coutinho P.M."/>
            <person name="de Vries R.P."/>
            <person name="Dyer P.S."/>
            <person name="Fillinger S."/>
            <person name="Fournier E."/>
            <person name="Gout L."/>
            <person name="Hahn M."/>
            <person name="Kohn L."/>
            <person name="Lapalu N."/>
            <person name="Plummer K.M."/>
            <person name="Pradier J.M."/>
            <person name="Quevillon E."/>
            <person name="Sharon A."/>
            <person name="Simon A."/>
            <person name="ten Have A."/>
            <person name="Tudzynski B."/>
            <person name="Tudzynski P."/>
            <person name="Wincker P."/>
            <person name="Andrew M."/>
            <person name="Anthouard V."/>
            <person name="Beever R.E."/>
            <person name="Beffa R."/>
            <person name="Benoit I."/>
            <person name="Bouzid O."/>
            <person name="Brault B."/>
            <person name="Chen Z."/>
            <person name="Choquer M."/>
            <person name="Collemare J."/>
            <person name="Cotton P."/>
            <person name="Danchin E.G."/>
            <person name="Da Silva C."/>
            <person name="Gautier A."/>
            <person name="Giraud C."/>
            <person name="Giraud T."/>
            <person name="Gonzalez C."/>
            <person name="Grossetete S."/>
            <person name="Guldener U."/>
            <person name="Henrissat B."/>
            <person name="Howlett B.J."/>
            <person name="Kodira C."/>
            <person name="Kretschmer M."/>
            <person name="Lappartient A."/>
            <person name="Leroch M."/>
            <person name="Levis C."/>
            <person name="Mauceli E."/>
            <person name="Neuveglise C."/>
            <person name="Oeser B."/>
            <person name="Pearson M."/>
            <person name="Poulain J."/>
            <person name="Poussereau N."/>
            <person name="Quesneville H."/>
            <person name="Rascle C."/>
            <person name="Schumacher J."/>
            <person name="Segurens B."/>
            <person name="Sexton A."/>
            <person name="Silva E."/>
            <person name="Sirven C."/>
            <person name="Soanes D.M."/>
            <person name="Talbot N.J."/>
            <person name="Templeton M."/>
            <person name="Yandava C."/>
            <person name="Yarden O."/>
            <person name="Zeng Q."/>
            <person name="Rollins J.A."/>
            <person name="Lebrun M.H."/>
            <person name="Dickman M."/>
        </authorList>
    </citation>
    <scope>NUCLEOTIDE SEQUENCE [LARGE SCALE GENOMIC DNA]</scope>
    <source>
        <strain evidence="2">T4</strain>
    </source>
</reference>
<gene>
    <name evidence="1" type="ORF">BofuT4_uP142860.1</name>
</gene>
<dbReference type="HOGENOM" id="CLU_2775688_0_0_1"/>
<evidence type="ECO:0000313" key="2">
    <source>
        <dbReference type="Proteomes" id="UP000008177"/>
    </source>
</evidence>
<dbReference type="EMBL" id="FQ790362">
    <property type="protein sequence ID" value="CCD57024.1"/>
    <property type="molecule type" value="Genomic_DNA"/>
</dbReference>
<dbReference type="InParanoid" id="G2YZH6"/>
<organism evidence="1 2">
    <name type="scientific">Botryotinia fuckeliana (strain T4)</name>
    <name type="common">Noble rot fungus</name>
    <name type="synonym">Botrytis cinerea</name>
    <dbReference type="NCBI Taxonomy" id="999810"/>
    <lineage>
        <taxon>Eukaryota</taxon>
        <taxon>Fungi</taxon>
        <taxon>Dikarya</taxon>
        <taxon>Ascomycota</taxon>
        <taxon>Pezizomycotina</taxon>
        <taxon>Leotiomycetes</taxon>
        <taxon>Helotiales</taxon>
        <taxon>Sclerotiniaceae</taxon>
        <taxon>Botrytis</taxon>
    </lineage>
</organism>
<accession>G2YZH6</accession>
<protein>
    <submittedName>
        <fullName evidence="1">Uncharacterized protein</fullName>
    </submittedName>
</protein>
<name>G2YZH6_BOTF4</name>
<dbReference type="Proteomes" id="UP000008177">
    <property type="component" value="Unplaced contigs"/>
</dbReference>
<proteinExistence type="predicted"/>
<sequence>MLHHLTPLFRTQPRQKPHKAPAAATAIILDICSLATVMPQAIHFSNRPPKALNHNYVCVTRSFPCMNMG</sequence>
<evidence type="ECO:0000313" key="1">
    <source>
        <dbReference type="EMBL" id="CCD57024.1"/>
    </source>
</evidence>
<dbReference type="AlphaFoldDB" id="G2YZH6"/>